<dbReference type="GO" id="GO:0005737">
    <property type="term" value="C:cytoplasm"/>
    <property type="evidence" value="ECO:0007669"/>
    <property type="project" value="InterPro"/>
</dbReference>
<dbReference type="Proteomes" id="UP000260351">
    <property type="component" value="Unassembled WGS sequence"/>
</dbReference>
<evidence type="ECO:0000313" key="5">
    <source>
        <dbReference type="Proteomes" id="UP000260351"/>
    </source>
</evidence>
<dbReference type="Gene3D" id="1.20.1050.10">
    <property type="match status" value="1"/>
</dbReference>
<dbReference type="InterPro" id="IPR004045">
    <property type="entry name" value="Glutathione_S-Trfase_N"/>
</dbReference>
<proteinExistence type="inferred from homology"/>
<sequence length="213" mass="23847">MVLYSYWRSSASYRVRMALKLKGLDHEIRPVHLVRDGGEQFADDYTALNPQQLVPTLIDGETVITQSMAMLEYLEERHPEPALLPGDHAGRARVRAIAQAIACEIHPLNNLRVLKYLTGTAGLDEDAKLAWYRHWTETGLAAVERMLDNPGTGRFCHGDEPGLADCCLLPQVYNAERFECNIAQLKRIRRICEALGKIPAVVEAMPENQPDAA</sequence>
<dbReference type="EMBL" id="QUZK01000022">
    <property type="protein sequence ID" value="RFF31292.1"/>
    <property type="molecule type" value="Genomic_DNA"/>
</dbReference>
<comment type="caution">
    <text evidence="4">The sequence shown here is derived from an EMBL/GenBank/DDBJ whole genome shotgun (WGS) entry which is preliminary data.</text>
</comment>
<accession>A0A3E1KAJ6</accession>
<dbReference type="InterPro" id="IPR036249">
    <property type="entry name" value="Thioredoxin-like_sf"/>
</dbReference>
<dbReference type="Gene3D" id="3.40.30.10">
    <property type="entry name" value="Glutaredoxin"/>
    <property type="match status" value="1"/>
</dbReference>
<dbReference type="OrthoDB" id="509852at2"/>
<dbReference type="CDD" id="cd03191">
    <property type="entry name" value="GST_C_Zeta"/>
    <property type="match status" value="1"/>
</dbReference>
<dbReference type="SUPFAM" id="SSF47616">
    <property type="entry name" value="GST C-terminal domain-like"/>
    <property type="match status" value="1"/>
</dbReference>
<dbReference type="NCBIfam" id="TIGR01262">
    <property type="entry name" value="maiA"/>
    <property type="match status" value="1"/>
</dbReference>
<dbReference type="InterPro" id="IPR034330">
    <property type="entry name" value="GST_Zeta_C"/>
</dbReference>
<protein>
    <submittedName>
        <fullName evidence="4">Maleylacetoacetate isomerase</fullName>
        <ecNumber evidence="4">5.2.1.2</ecNumber>
    </submittedName>
</protein>
<keyword evidence="4" id="KW-0413">Isomerase</keyword>
<organism evidence="4 5">
    <name type="scientific">Wenzhouxiangella sediminis</name>
    <dbReference type="NCBI Taxonomy" id="1792836"/>
    <lineage>
        <taxon>Bacteria</taxon>
        <taxon>Pseudomonadati</taxon>
        <taxon>Pseudomonadota</taxon>
        <taxon>Gammaproteobacteria</taxon>
        <taxon>Chromatiales</taxon>
        <taxon>Wenzhouxiangellaceae</taxon>
        <taxon>Wenzhouxiangella</taxon>
    </lineage>
</organism>
<evidence type="ECO:0000313" key="4">
    <source>
        <dbReference type="EMBL" id="RFF31292.1"/>
    </source>
</evidence>
<gene>
    <name evidence="4" type="primary">maiA</name>
    <name evidence="4" type="ORF">DZC52_05015</name>
</gene>
<dbReference type="Pfam" id="PF13409">
    <property type="entry name" value="GST_N_2"/>
    <property type="match status" value="1"/>
</dbReference>
<dbReference type="InterPro" id="IPR005955">
    <property type="entry name" value="GST_Zeta"/>
</dbReference>
<dbReference type="GO" id="GO:0004364">
    <property type="term" value="F:glutathione transferase activity"/>
    <property type="evidence" value="ECO:0007669"/>
    <property type="project" value="TreeGrafter"/>
</dbReference>
<dbReference type="InterPro" id="IPR036282">
    <property type="entry name" value="Glutathione-S-Trfase_C_sf"/>
</dbReference>
<dbReference type="CDD" id="cd03042">
    <property type="entry name" value="GST_N_Zeta"/>
    <property type="match status" value="1"/>
</dbReference>
<dbReference type="PANTHER" id="PTHR42673:SF21">
    <property type="entry name" value="GLUTATHIONE S-TRANSFERASE YFCF"/>
    <property type="match status" value="1"/>
</dbReference>
<feature type="domain" description="GST N-terminal" evidence="2">
    <location>
        <begin position="1"/>
        <end position="82"/>
    </location>
</feature>
<dbReference type="GO" id="GO:0006749">
    <property type="term" value="P:glutathione metabolic process"/>
    <property type="evidence" value="ECO:0007669"/>
    <property type="project" value="TreeGrafter"/>
</dbReference>
<dbReference type="InterPro" id="IPR040079">
    <property type="entry name" value="Glutathione_S-Trfase"/>
</dbReference>
<dbReference type="PROSITE" id="PS50404">
    <property type="entry name" value="GST_NTER"/>
    <property type="match status" value="1"/>
</dbReference>
<dbReference type="GO" id="GO:0016034">
    <property type="term" value="F:maleylacetoacetate isomerase activity"/>
    <property type="evidence" value="ECO:0007669"/>
    <property type="project" value="UniProtKB-EC"/>
</dbReference>
<dbReference type="PROSITE" id="PS50405">
    <property type="entry name" value="GST_CTER"/>
    <property type="match status" value="1"/>
</dbReference>
<dbReference type="SUPFAM" id="SSF52833">
    <property type="entry name" value="Thioredoxin-like"/>
    <property type="match status" value="1"/>
</dbReference>
<comment type="similarity">
    <text evidence="1">Belongs to the GST superfamily. Zeta family.</text>
</comment>
<dbReference type="SFLD" id="SFLDS00019">
    <property type="entry name" value="Glutathione_Transferase_(cytos"/>
    <property type="match status" value="1"/>
</dbReference>
<dbReference type="EC" id="5.2.1.2" evidence="4"/>
<dbReference type="InterPro" id="IPR034333">
    <property type="entry name" value="GST_Zeta_N"/>
</dbReference>
<evidence type="ECO:0000259" key="3">
    <source>
        <dbReference type="PROSITE" id="PS50405"/>
    </source>
</evidence>
<evidence type="ECO:0000259" key="2">
    <source>
        <dbReference type="PROSITE" id="PS50404"/>
    </source>
</evidence>
<dbReference type="PANTHER" id="PTHR42673">
    <property type="entry name" value="MALEYLACETOACETATE ISOMERASE"/>
    <property type="match status" value="1"/>
</dbReference>
<dbReference type="InterPro" id="IPR010987">
    <property type="entry name" value="Glutathione-S-Trfase_C-like"/>
</dbReference>
<keyword evidence="5" id="KW-1185">Reference proteome</keyword>
<reference evidence="4 5" key="1">
    <citation type="submission" date="2018-08" db="EMBL/GenBank/DDBJ databases">
        <title>Wenzhouxiangella salilacus sp. nov., a novel bacterium isolated from a saline lake in Xinjiang Province, China.</title>
        <authorList>
            <person name="Han S."/>
        </authorList>
    </citation>
    <scope>NUCLEOTIDE SEQUENCE [LARGE SCALE GENOMIC DNA]</scope>
    <source>
        <strain evidence="4 5">XDB06</strain>
    </source>
</reference>
<dbReference type="FunFam" id="1.20.1050.10:FF:000017">
    <property type="entry name" value="Maleylacetoacetate isomerase"/>
    <property type="match status" value="1"/>
</dbReference>
<feature type="domain" description="GST C-terminal" evidence="3">
    <location>
        <begin position="87"/>
        <end position="213"/>
    </location>
</feature>
<evidence type="ECO:0000256" key="1">
    <source>
        <dbReference type="ARBA" id="ARBA00010007"/>
    </source>
</evidence>
<name>A0A3E1KAJ6_9GAMM</name>
<dbReference type="GO" id="GO:0006559">
    <property type="term" value="P:L-phenylalanine catabolic process"/>
    <property type="evidence" value="ECO:0007669"/>
    <property type="project" value="TreeGrafter"/>
</dbReference>
<dbReference type="SFLD" id="SFLDG00358">
    <property type="entry name" value="Main_(cytGST)"/>
    <property type="match status" value="1"/>
</dbReference>
<dbReference type="AlphaFoldDB" id="A0A3E1KAJ6"/>